<dbReference type="EMBL" id="SACO01000001">
    <property type="protein sequence ID" value="RVU07818.1"/>
    <property type="molecule type" value="Genomic_DNA"/>
</dbReference>
<dbReference type="Gene3D" id="1.20.1330.10">
    <property type="entry name" value="f41 fragment of flagellin, N-terminal domain"/>
    <property type="match status" value="1"/>
</dbReference>
<evidence type="ECO:0000256" key="1">
    <source>
        <dbReference type="ARBA" id="ARBA00004365"/>
    </source>
</evidence>
<dbReference type="RefSeq" id="WP_127705526.1">
    <property type="nucleotide sequence ID" value="NZ_SACO01000001.1"/>
</dbReference>
<keyword evidence="6" id="KW-0969">Cilium</keyword>
<keyword evidence="6" id="KW-0282">Flagellum</keyword>
<name>A0A3S2X7P4_9SPHN</name>
<dbReference type="InterPro" id="IPR001492">
    <property type="entry name" value="Flagellin"/>
</dbReference>
<proteinExistence type="inferred from homology"/>
<feature type="domain" description="Flagellin N-terminal" evidence="5">
    <location>
        <begin position="5"/>
        <end position="141"/>
    </location>
</feature>
<dbReference type="PANTHER" id="PTHR42792">
    <property type="entry name" value="FLAGELLIN"/>
    <property type="match status" value="1"/>
</dbReference>
<gene>
    <name evidence="6" type="ORF">EOE18_01715</name>
</gene>
<dbReference type="GO" id="GO:0005198">
    <property type="term" value="F:structural molecule activity"/>
    <property type="evidence" value="ECO:0007669"/>
    <property type="project" value="InterPro"/>
</dbReference>
<comment type="caution">
    <text evidence="6">The sequence shown here is derived from an EMBL/GenBank/DDBJ whole genome shotgun (WGS) entry which is preliminary data.</text>
</comment>
<reference evidence="6 7" key="1">
    <citation type="submission" date="2019-01" db="EMBL/GenBank/DDBJ databases">
        <authorList>
            <person name="Chen W.-M."/>
        </authorList>
    </citation>
    <scope>NUCLEOTIDE SEQUENCE [LARGE SCALE GENOMIC DNA]</scope>
    <source>
        <strain evidence="6 7">FSY-9</strain>
    </source>
</reference>
<comment type="similarity">
    <text evidence="3">Belongs to the bacterial flagellin family.</text>
</comment>
<evidence type="ECO:0000256" key="2">
    <source>
        <dbReference type="ARBA" id="ARBA00004613"/>
    </source>
</evidence>
<evidence type="ECO:0000256" key="3">
    <source>
        <dbReference type="ARBA" id="ARBA00005709"/>
    </source>
</evidence>
<dbReference type="OrthoDB" id="7389561at2"/>
<keyword evidence="7" id="KW-1185">Reference proteome</keyword>
<sequence>MTSVSTSAFYDGAVYNLTKLRKQTEDLQVQISTGDKIVRSYDDPLAAAQMRALQASDTLAKADTSNTTMAKTRLTQTDSTLSEFSNIVIDIQRLATQAASSTLSTTDRAAVGAQIAAYYNNLTNLANVKDTNGDALFAGQGTGAAYTLDASGNATYNGSASAATIDLGPGLSVTTGVTGPEFLTFTSGGTSKDLLSVVKNLASALQNPTSTADAIAAAQGALTDLSAGLEAVTTTQTVVGARLAWVNTTTDMQTQMKTQRANLQSAIGGTDITEAAAKLTQQMTVLEASQASFVKLANLSLFSMLN</sequence>
<dbReference type="InterPro" id="IPR001029">
    <property type="entry name" value="Flagellin_N"/>
</dbReference>
<dbReference type="Pfam" id="PF00669">
    <property type="entry name" value="Flagellin_N"/>
    <property type="match status" value="1"/>
</dbReference>
<comment type="subcellular location">
    <subcellularLocation>
        <location evidence="1">Bacterial flagellum</location>
    </subcellularLocation>
    <subcellularLocation>
        <location evidence="2">Secreted</location>
    </subcellularLocation>
</comment>
<evidence type="ECO:0000313" key="7">
    <source>
        <dbReference type="Proteomes" id="UP000282837"/>
    </source>
</evidence>
<dbReference type="PANTHER" id="PTHR42792:SF1">
    <property type="entry name" value="FLAGELLAR HOOK-ASSOCIATED PROTEIN 3"/>
    <property type="match status" value="1"/>
</dbReference>
<accession>A0A3S2X7P4</accession>
<keyword evidence="6" id="KW-0966">Cell projection</keyword>
<keyword evidence="4" id="KW-0975">Bacterial flagellum</keyword>
<dbReference type="SUPFAM" id="SSF64518">
    <property type="entry name" value="Phase 1 flagellin"/>
    <property type="match status" value="1"/>
</dbReference>
<dbReference type="Proteomes" id="UP000282837">
    <property type="component" value="Unassembled WGS sequence"/>
</dbReference>
<dbReference type="AlphaFoldDB" id="A0A3S2X7P4"/>
<dbReference type="GO" id="GO:0005576">
    <property type="term" value="C:extracellular region"/>
    <property type="evidence" value="ECO:0007669"/>
    <property type="project" value="UniProtKB-SubCell"/>
</dbReference>
<dbReference type="GO" id="GO:0009288">
    <property type="term" value="C:bacterial-type flagellum"/>
    <property type="evidence" value="ECO:0007669"/>
    <property type="project" value="UniProtKB-SubCell"/>
</dbReference>
<evidence type="ECO:0000313" key="6">
    <source>
        <dbReference type="EMBL" id="RVU07818.1"/>
    </source>
</evidence>
<evidence type="ECO:0000256" key="4">
    <source>
        <dbReference type="ARBA" id="ARBA00023143"/>
    </source>
</evidence>
<protein>
    <submittedName>
        <fullName evidence="6">Flagellar biosynthesis protein FlgL</fullName>
    </submittedName>
</protein>
<evidence type="ECO:0000259" key="5">
    <source>
        <dbReference type="Pfam" id="PF00669"/>
    </source>
</evidence>
<organism evidence="6 7">
    <name type="scientific">Novosphingobium umbonatum</name>
    <dbReference type="NCBI Taxonomy" id="1908524"/>
    <lineage>
        <taxon>Bacteria</taxon>
        <taxon>Pseudomonadati</taxon>
        <taxon>Pseudomonadota</taxon>
        <taxon>Alphaproteobacteria</taxon>
        <taxon>Sphingomonadales</taxon>
        <taxon>Sphingomonadaceae</taxon>
        <taxon>Novosphingobium</taxon>
    </lineage>
</organism>